<accession>A0A5B7G942</accession>
<evidence type="ECO:0000313" key="1">
    <source>
        <dbReference type="EMBL" id="MPC56521.1"/>
    </source>
</evidence>
<keyword evidence="2" id="KW-1185">Reference proteome</keyword>
<comment type="caution">
    <text evidence="1">The sequence shown here is derived from an EMBL/GenBank/DDBJ whole genome shotgun (WGS) entry which is preliminary data.</text>
</comment>
<dbReference type="Proteomes" id="UP000324222">
    <property type="component" value="Unassembled WGS sequence"/>
</dbReference>
<sequence length="73" mass="7789">MSVGRASWCKEGGAAVKVVVVRLRWEVVVVTTTAQTMAASLAQFSAARSYRGVWACAVEPTVVRQSSTLGTCR</sequence>
<gene>
    <name evidence="1" type="ORF">E2C01_050483</name>
</gene>
<dbReference type="AlphaFoldDB" id="A0A5B7G942"/>
<name>A0A5B7G942_PORTR</name>
<dbReference type="EMBL" id="VSRR010014003">
    <property type="protein sequence ID" value="MPC56521.1"/>
    <property type="molecule type" value="Genomic_DNA"/>
</dbReference>
<reference evidence="1 2" key="1">
    <citation type="submission" date="2019-05" db="EMBL/GenBank/DDBJ databases">
        <title>Another draft genome of Portunus trituberculatus and its Hox gene families provides insights of decapod evolution.</title>
        <authorList>
            <person name="Jeong J.-H."/>
            <person name="Song I."/>
            <person name="Kim S."/>
            <person name="Choi T."/>
            <person name="Kim D."/>
            <person name="Ryu S."/>
            <person name="Kim W."/>
        </authorList>
    </citation>
    <scope>NUCLEOTIDE SEQUENCE [LARGE SCALE GENOMIC DNA]</scope>
    <source>
        <tissue evidence="1">Muscle</tissue>
    </source>
</reference>
<protein>
    <submittedName>
        <fullName evidence="1">Uncharacterized protein</fullName>
    </submittedName>
</protein>
<evidence type="ECO:0000313" key="2">
    <source>
        <dbReference type="Proteomes" id="UP000324222"/>
    </source>
</evidence>
<organism evidence="1 2">
    <name type="scientific">Portunus trituberculatus</name>
    <name type="common">Swimming crab</name>
    <name type="synonym">Neptunus trituberculatus</name>
    <dbReference type="NCBI Taxonomy" id="210409"/>
    <lineage>
        <taxon>Eukaryota</taxon>
        <taxon>Metazoa</taxon>
        <taxon>Ecdysozoa</taxon>
        <taxon>Arthropoda</taxon>
        <taxon>Crustacea</taxon>
        <taxon>Multicrustacea</taxon>
        <taxon>Malacostraca</taxon>
        <taxon>Eumalacostraca</taxon>
        <taxon>Eucarida</taxon>
        <taxon>Decapoda</taxon>
        <taxon>Pleocyemata</taxon>
        <taxon>Brachyura</taxon>
        <taxon>Eubrachyura</taxon>
        <taxon>Portunoidea</taxon>
        <taxon>Portunidae</taxon>
        <taxon>Portuninae</taxon>
        <taxon>Portunus</taxon>
    </lineage>
</organism>
<proteinExistence type="predicted"/>